<reference evidence="5 6" key="1">
    <citation type="journal article" date="2024" name="G3 (Bethesda)">
        <title>Genome assembly of Hibiscus sabdariffa L. provides insights into metabolisms of medicinal natural products.</title>
        <authorList>
            <person name="Kim T."/>
        </authorList>
    </citation>
    <scope>NUCLEOTIDE SEQUENCE [LARGE SCALE GENOMIC DNA]</scope>
    <source>
        <strain evidence="5">TK-2024</strain>
        <tissue evidence="5">Old leaves</tissue>
    </source>
</reference>
<feature type="compositionally biased region" description="Basic and acidic residues" evidence="4">
    <location>
        <begin position="691"/>
        <end position="717"/>
    </location>
</feature>
<feature type="coiled-coil region" evidence="3">
    <location>
        <begin position="254"/>
        <end position="670"/>
    </location>
</feature>
<feature type="region of interest" description="Disordered" evidence="4">
    <location>
        <begin position="771"/>
        <end position="846"/>
    </location>
</feature>
<dbReference type="Pfam" id="PF05701">
    <property type="entry name" value="WEMBL"/>
    <property type="match status" value="1"/>
</dbReference>
<dbReference type="InterPro" id="IPR008545">
    <property type="entry name" value="Web"/>
</dbReference>
<evidence type="ECO:0000256" key="1">
    <source>
        <dbReference type="ARBA" id="ARBA00005485"/>
    </source>
</evidence>
<comment type="similarity">
    <text evidence="1">Belongs to the WEB family.</text>
</comment>
<feature type="coiled-coil region" evidence="3">
    <location>
        <begin position="84"/>
        <end position="146"/>
    </location>
</feature>
<feature type="region of interest" description="Disordered" evidence="4">
    <location>
        <begin position="1"/>
        <end position="82"/>
    </location>
</feature>
<protein>
    <recommendedName>
        <fullName evidence="7">WEB family protein</fullName>
    </recommendedName>
</protein>
<dbReference type="Proteomes" id="UP001472677">
    <property type="component" value="Unassembled WGS sequence"/>
</dbReference>
<keyword evidence="6" id="KW-1185">Reference proteome</keyword>
<organism evidence="5 6">
    <name type="scientific">Hibiscus sabdariffa</name>
    <name type="common">roselle</name>
    <dbReference type="NCBI Taxonomy" id="183260"/>
    <lineage>
        <taxon>Eukaryota</taxon>
        <taxon>Viridiplantae</taxon>
        <taxon>Streptophyta</taxon>
        <taxon>Embryophyta</taxon>
        <taxon>Tracheophyta</taxon>
        <taxon>Spermatophyta</taxon>
        <taxon>Magnoliopsida</taxon>
        <taxon>eudicotyledons</taxon>
        <taxon>Gunneridae</taxon>
        <taxon>Pentapetalae</taxon>
        <taxon>rosids</taxon>
        <taxon>malvids</taxon>
        <taxon>Malvales</taxon>
        <taxon>Malvaceae</taxon>
        <taxon>Malvoideae</taxon>
        <taxon>Hibiscus</taxon>
    </lineage>
</organism>
<feature type="compositionally biased region" description="Polar residues" evidence="4">
    <location>
        <begin position="1"/>
        <end position="17"/>
    </location>
</feature>
<sequence>MSAKSRSGLSDTPSKVSPATPRVASKLSKGLAKSEPDSPSPLQSTRHSINPSLRSSLNSKPLIDRKSPKAAAPAEKPQTRISKGLELQAQLISAQEDLKKAKEQIALIEKEKAQAIDELKEVQKTAEEANEKLREAVVAQKRAEESSEIEKFRAVELEQAGIDAARKKDEERDKEIESVKNQHALDVAALLSTTEELQRVKQELAATCDAKNQALSHADDATKIAEFHAEKVEILSAELVRLKSLLDMKHETEANENNEMMLNLKAEIESLKQQLENVKIYEAKLMEKEAGIEQLNVELEAARMAESYAHSVLEECKNRVEELEMQIEEAKKLERSASESLESVMKQLENNNDSLHDAESEIAALKEKVGLLEMTVGRQRGDLEESESRINKAKEETAGAEKLVESLECDLETMKEEKTQALDNEKLAASSVQALLEEKNKLITELENSQDEEEKSKKAMESLASALHEVSAEAREAKEKLISIEAEHEHYEMQLEDLRLVLKAKKEKYETMLDDAKNEIDLLTNTIEQSKNEYQISKTEWEQKELHLVDCVKKSEEENTSLEKEINRLVNLLKQSEEEASASKEEEAQLKESLKEVESEVIYLQEALKEVKTESMKLKESLLEKEMELQSAVQENKQLRATEAASLKKIEELSKLLEEATIAKKNEENGVLSDSEKDYDLLPKVVEFSEENGHVSEEKLKLELPAEQPDEPKKESPELNDGLTDEALQVDGAKVENVNEKVNYDETKGKEDDSVEVEFKMWESCKIEKKEFLQEREPEQESMDEEVQSKVESTEAESFDQINGSTENANDGGISPSKQQQQQQKKKKPLLRKFGSLLKKGSNNSK</sequence>
<dbReference type="EMBL" id="JBBPBM010000015">
    <property type="protein sequence ID" value="KAK8559325.1"/>
    <property type="molecule type" value="Genomic_DNA"/>
</dbReference>
<dbReference type="PANTHER" id="PTHR23160:SF20">
    <property type="entry name" value="OS02G0439200 PROTEIN"/>
    <property type="match status" value="1"/>
</dbReference>
<proteinExistence type="inferred from homology"/>
<feature type="region of interest" description="Disordered" evidence="4">
    <location>
        <begin position="690"/>
        <end position="755"/>
    </location>
</feature>
<evidence type="ECO:0000256" key="4">
    <source>
        <dbReference type="SAM" id="MobiDB-lite"/>
    </source>
</evidence>
<evidence type="ECO:0000313" key="6">
    <source>
        <dbReference type="Proteomes" id="UP001472677"/>
    </source>
</evidence>
<feature type="compositionally biased region" description="Basic and acidic residues" evidence="4">
    <location>
        <begin position="733"/>
        <end position="755"/>
    </location>
</feature>
<evidence type="ECO:0000256" key="3">
    <source>
        <dbReference type="SAM" id="Coils"/>
    </source>
</evidence>
<comment type="caution">
    <text evidence="5">The sequence shown here is derived from an EMBL/GenBank/DDBJ whole genome shotgun (WGS) entry which is preliminary data.</text>
</comment>
<dbReference type="PANTHER" id="PTHR23160">
    <property type="entry name" value="SYNAPTONEMAL COMPLEX PROTEIN-RELATED"/>
    <property type="match status" value="1"/>
</dbReference>
<accession>A0ABR2EF93</accession>
<gene>
    <name evidence="5" type="ORF">V6N12_042604</name>
</gene>
<keyword evidence="2 3" id="KW-0175">Coiled coil</keyword>
<feature type="compositionally biased region" description="Polar residues" evidence="4">
    <location>
        <begin position="800"/>
        <end position="809"/>
    </location>
</feature>
<feature type="compositionally biased region" description="Polar residues" evidence="4">
    <location>
        <begin position="40"/>
        <end position="59"/>
    </location>
</feature>
<evidence type="ECO:0000256" key="2">
    <source>
        <dbReference type="ARBA" id="ARBA00023054"/>
    </source>
</evidence>
<name>A0ABR2EF93_9ROSI</name>
<evidence type="ECO:0000313" key="5">
    <source>
        <dbReference type="EMBL" id="KAK8559325.1"/>
    </source>
</evidence>
<evidence type="ECO:0008006" key="7">
    <source>
        <dbReference type="Google" id="ProtNLM"/>
    </source>
</evidence>